<protein>
    <recommendedName>
        <fullName evidence="1">RNase H type-1 domain-containing protein</fullName>
    </recommendedName>
</protein>
<dbReference type="Pfam" id="PF13456">
    <property type="entry name" value="RVT_3"/>
    <property type="match status" value="1"/>
</dbReference>
<name>A0AAV2G3I8_9ROSI</name>
<dbReference type="PANTHER" id="PTHR47074">
    <property type="entry name" value="BNAC02G40300D PROTEIN"/>
    <property type="match status" value="1"/>
</dbReference>
<dbReference type="InterPro" id="IPR052929">
    <property type="entry name" value="RNase_H-like_EbsB-rel"/>
</dbReference>
<evidence type="ECO:0000313" key="2">
    <source>
        <dbReference type="EMBL" id="CAL1405225.1"/>
    </source>
</evidence>
<dbReference type="GO" id="GO:0004523">
    <property type="term" value="F:RNA-DNA hybrid ribonuclease activity"/>
    <property type="evidence" value="ECO:0007669"/>
    <property type="project" value="InterPro"/>
</dbReference>
<reference evidence="2 3" key="1">
    <citation type="submission" date="2024-04" db="EMBL/GenBank/DDBJ databases">
        <authorList>
            <person name="Fracassetti M."/>
        </authorList>
    </citation>
    <scope>NUCLEOTIDE SEQUENCE [LARGE SCALE GENOMIC DNA]</scope>
</reference>
<dbReference type="InterPro" id="IPR002156">
    <property type="entry name" value="RNaseH_domain"/>
</dbReference>
<sequence>MRQFNQQCQEWESLSVDRITQVPFPLIQPWVLEESNMVVCMWDGATSIGSHSAGGMVLLNPNREVLMVQGIQFLLIDDPLVVEMLALREAILWCLDHGFTEVRFEPDAKVVIKKIN</sequence>
<dbReference type="AlphaFoldDB" id="A0AAV2G3I8"/>
<gene>
    <name evidence="2" type="ORF">LTRI10_LOCUS45024</name>
</gene>
<keyword evidence="3" id="KW-1185">Reference proteome</keyword>
<dbReference type="Proteomes" id="UP001497516">
    <property type="component" value="Chromosome 8"/>
</dbReference>
<organism evidence="2 3">
    <name type="scientific">Linum trigynum</name>
    <dbReference type="NCBI Taxonomy" id="586398"/>
    <lineage>
        <taxon>Eukaryota</taxon>
        <taxon>Viridiplantae</taxon>
        <taxon>Streptophyta</taxon>
        <taxon>Embryophyta</taxon>
        <taxon>Tracheophyta</taxon>
        <taxon>Spermatophyta</taxon>
        <taxon>Magnoliopsida</taxon>
        <taxon>eudicotyledons</taxon>
        <taxon>Gunneridae</taxon>
        <taxon>Pentapetalae</taxon>
        <taxon>rosids</taxon>
        <taxon>fabids</taxon>
        <taxon>Malpighiales</taxon>
        <taxon>Linaceae</taxon>
        <taxon>Linum</taxon>
    </lineage>
</organism>
<feature type="domain" description="RNase H type-1" evidence="1">
    <location>
        <begin position="50"/>
        <end position="116"/>
    </location>
</feature>
<dbReference type="GO" id="GO:0003676">
    <property type="term" value="F:nucleic acid binding"/>
    <property type="evidence" value="ECO:0007669"/>
    <property type="project" value="InterPro"/>
</dbReference>
<accession>A0AAV2G3I8</accession>
<evidence type="ECO:0000259" key="1">
    <source>
        <dbReference type="Pfam" id="PF13456"/>
    </source>
</evidence>
<proteinExistence type="predicted"/>
<evidence type="ECO:0000313" key="3">
    <source>
        <dbReference type="Proteomes" id="UP001497516"/>
    </source>
</evidence>
<dbReference type="EMBL" id="OZ034821">
    <property type="protein sequence ID" value="CAL1405225.1"/>
    <property type="molecule type" value="Genomic_DNA"/>
</dbReference>
<dbReference type="PANTHER" id="PTHR47074:SF11">
    <property type="entry name" value="REVERSE TRANSCRIPTASE-LIKE PROTEIN"/>
    <property type="match status" value="1"/>
</dbReference>